<dbReference type="CDD" id="cd02204">
    <property type="entry name" value="PurL_repeat2"/>
    <property type="match status" value="1"/>
</dbReference>
<keyword evidence="6 8" id="KW-0067">ATP-binding</keyword>
<dbReference type="GO" id="GO:0000287">
    <property type="term" value="F:magnesium ion binding"/>
    <property type="evidence" value="ECO:0007669"/>
    <property type="project" value="UniProtKB-UniRule"/>
</dbReference>
<dbReference type="RefSeq" id="WP_187733880.1">
    <property type="nucleotide sequence ID" value="NZ_BMFN01000001.1"/>
</dbReference>
<feature type="binding site" evidence="8">
    <location>
        <position position="507"/>
    </location>
    <ligand>
        <name>Mg(2+)</name>
        <dbReference type="ChEBI" id="CHEBI:18420"/>
        <label>2</label>
    </ligand>
</feature>
<dbReference type="InterPro" id="IPR036676">
    <property type="entry name" value="PurM-like_C_sf"/>
</dbReference>
<dbReference type="AlphaFoldDB" id="A0A7H0GZF5"/>
<dbReference type="Proteomes" id="UP000516093">
    <property type="component" value="Chromosome"/>
</dbReference>
<feature type="binding site" evidence="8">
    <location>
        <position position="344"/>
    </location>
    <ligand>
        <name>Mg(2+)</name>
        <dbReference type="ChEBI" id="CHEBI:18420"/>
        <label>2</label>
    </ligand>
</feature>
<dbReference type="InterPro" id="IPR010918">
    <property type="entry name" value="PurM-like_C_dom"/>
</dbReference>
<dbReference type="InterPro" id="IPR036921">
    <property type="entry name" value="PurM-like_N_sf"/>
</dbReference>
<feature type="active site" description="Proton acceptor" evidence="8">
    <location>
        <position position="322"/>
    </location>
</feature>
<evidence type="ECO:0000259" key="11">
    <source>
        <dbReference type="Pfam" id="PF18072"/>
    </source>
</evidence>
<keyword evidence="5 8" id="KW-0658">Purine biosynthesis</keyword>
<feature type="domain" description="Phosphoribosylformylglycinamidine synthase linker" evidence="11">
    <location>
        <begin position="192"/>
        <end position="250"/>
    </location>
</feature>
<dbReference type="PANTHER" id="PTHR43555">
    <property type="entry name" value="PHOSPHORIBOSYLFORMYLGLYCINAMIDINE SYNTHASE SUBUNIT PURL"/>
    <property type="match status" value="1"/>
</dbReference>
<feature type="active site" evidence="8">
    <location>
        <position position="246"/>
    </location>
</feature>
<dbReference type="HAMAP" id="MF_00420">
    <property type="entry name" value="PurL_2"/>
    <property type="match status" value="1"/>
</dbReference>
<comment type="subcellular location">
    <subcellularLocation>
        <location evidence="8">Cytoplasm</location>
    </subcellularLocation>
</comment>
<evidence type="ECO:0000256" key="1">
    <source>
        <dbReference type="ARBA" id="ARBA00022490"/>
    </source>
</evidence>
<dbReference type="PANTHER" id="PTHR43555:SF1">
    <property type="entry name" value="PHOSPHORIBOSYLFORMYLGLYCINAMIDINE SYNTHASE SUBUNIT PURL"/>
    <property type="match status" value="1"/>
</dbReference>
<sequence length="1043" mass="114003">METHLYSIQLLPKPGIHDGDGQRVAEAAQRHLGLRTGRVQSTAVYSVRYPLTAQQLQDFAEQCLQDPVLHEVALNEFRRDPQFQSYILVAKGPGVTDDEGTSAQNALGDFLNQPLDTRTQHIFSKRLFLLEENLPPTDLRRLAEELLGNKLISRFEVGPADQIRDFTPRPGTSVDNTTHTIDLNVSDEALVQLSKDNLYALNLAEMQAVRAYYQLPETQQERQASGLPAEPTDCELEIIAQTWSEHCKHKEFSALINYRDAETGEEYQVDSLFKTYIKDATAEVDRQLRANGNDWLIKVFSDNAGAVRINDESLFVWKVETHNSPSAIDPYGGAITGILGNNRDPLATGIGGARLLFNTNVLCFGNPDYDGPLLTNQLHPRRIFEGVRKGIEDGGNKSGVPTVNGSIVFDDRYAGKPLVYCGTGAVMPMQLAGLDSWEKKIDDGDRIIMAGGRVGKDGIHGATFSSIELDESSPATAVQIGSPITQKLAMDFLILATRRGLIKCSTDNGAGGLSSSVGELAGISGGAVVDLEKVPLKYPGLRPWEIFVSESQERFTLVVEPGKLAEVLALGQEMEVELTDIGYFTADGYLDVRFAGAPVAQLNMHFLHEGVPRKIMEAEWQKPAAQEPKVEIRQNGVETHICVSPSNDPAANRSATSFDEETQICVSTTDVLFRLLGSLNICSRESVIRQYDHEVKGRTIIKPLMGATGQAPQDAAVVRFNFESWEGVAVSNGIQPRFGDLDAYHMSAGAFDEAVRQIIAVGGKLPNLTPGDNIFWSVNDNFCVPDSDFHPVTNPDGKQKLAKLVHMCQALRDATAAYCIPLTSGKDSMKNDFKADGVKISVPPTVLYSMTAKIEDVRRTVTSDFKQAGDVVYLLGRTYDELGGSEFYQLYKELGANVPQVRFAEAKELYTLIGQANDQQLIQSCHDLSDGGLAVALAEATFGDGLGAKIELTGELPLSAQLFSESHSRFVATVAPEDVVAFEQILGDKATRLGVVTNDNFLLVGHQGQLVIEADTEELRQIWTNGPVNQTIGFGEHVMGEGK</sequence>
<dbReference type="GO" id="GO:0004642">
    <property type="term" value="F:phosphoribosylformylglycinamidine synthase activity"/>
    <property type="evidence" value="ECO:0007669"/>
    <property type="project" value="UniProtKB-UniRule"/>
</dbReference>
<evidence type="ECO:0000256" key="8">
    <source>
        <dbReference type="HAMAP-Rule" id="MF_00420"/>
    </source>
</evidence>
<feature type="binding site" evidence="8">
    <location>
        <position position="828"/>
    </location>
    <ligand>
        <name>substrate</name>
    </ligand>
</feature>
<proteinExistence type="inferred from homology"/>
<evidence type="ECO:0000256" key="6">
    <source>
        <dbReference type="ARBA" id="ARBA00022840"/>
    </source>
</evidence>
<feature type="binding site" evidence="8">
    <location>
        <begin position="550"/>
        <end position="552"/>
    </location>
    <ligand>
        <name>substrate</name>
    </ligand>
</feature>
<feature type="domain" description="PurM-like C-terminal" evidence="10">
    <location>
        <begin position="443"/>
        <end position="592"/>
    </location>
</feature>
<dbReference type="Gene3D" id="3.30.1330.10">
    <property type="entry name" value="PurM-like, N-terminal domain"/>
    <property type="match status" value="2"/>
</dbReference>
<comment type="catalytic activity">
    <reaction evidence="8">
        <text>N(2)-formyl-N(1)-(5-phospho-beta-D-ribosyl)glycinamide + L-glutamine + ATP + H2O = 2-formamido-N(1)-(5-O-phospho-beta-D-ribosyl)acetamidine + L-glutamate + ADP + phosphate + H(+)</text>
        <dbReference type="Rhea" id="RHEA:17129"/>
        <dbReference type="ChEBI" id="CHEBI:15377"/>
        <dbReference type="ChEBI" id="CHEBI:15378"/>
        <dbReference type="ChEBI" id="CHEBI:29985"/>
        <dbReference type="ChEBI" id="CHEBI:30616"/>
        <dbReference type="ChEBI" id="CHEBI:43474"/>
        <dbReference type="ChEBI" id="CHEBI:58359"/>
        <dbReference type="ChEBI" id="CHEBI:147286"/>
        <dbReference type="ChEBI" id="CHEBI:147287"/>
        <dbReference type="ChEBI" id="CHEBI:456216"/>
        <dbReference type="EC" id="6.3.5.3"/>
    </reaction>
</comment>
<dbReference type="Pfam" id="PF18072">
    <property type="entry name" value="FGAR-AT_linker"/>
    <property type="match status" value="1"/>
</dbReference>
<dbReference type="Pfam" id="PF00586">
    <property type="entry name" value="AIRS"/>
    <property type="match status" value="1"/>
</dbReference>
<keyword evidence="13" id="KW-1185">Reference proteome</keyword>
<dbReference type="UniPathway" id="UPA00074">
    <property type="reaction ID" value="UER00128"/>
</dbReference>
<feature type="binding site" evidence="8">
    <location>
        <position position="479"/>
    </location>
    <ligand>
        <name>substrate</name>
    </ligand>
</feature>
<dbReference type="Pfam" id="PF02769">
    <property type="entry name" value="AIRS_C"/>
    <property type="match status" value="2"/>
</dbReference>
<dbReference type="EMBL" id="CP060784">
    <property type="protein sequence ID" value="QNP53671.1"/>
    <property type="molecule type" value="Genomic_DNA"/>
</dbReference>
<comment type="subunit">
    <text evidence="8">Monomer. Part of the FGAM synthase complex composed of 1 PurL, 1 PurQ and 2 PurS subunits.</text>
</comment>
<comment type="similarity">
    <text evidence="8">Belongs to the FGAMS family.</text>
</comment>
<organism evidence="12 13">
    <name type="scientific">Hymenobacter qilianensis</name>
    <dbReference type="NCBI Taxonomy" id="1385715"/>
    <lineage>
        <taxon>Bacteria</taxon>
        <taxon>Pseudomonadati</taxon>
        <taxon>Bacteroidota</taxon>
        <taxon>Cytophagia</taxon>
        <taxon>Cytophagales</taxon>
        <taxon>Hymenobacteraceae</taxon>
        <taxon>Hymenobacter</taxon>
    </lineage>
</organism>
<dbReference type="CDD" id="cd02203">
    <property type="entry name" value="PurL_repeat1"/>
    <property type="match status" value="1"/>
</dbReference>
<keyword evidence="2 8" id="KW-0436">Ligase</keyword>
<evidence type="ECO:0000259" key="9">
    <source>
        <dbReference type="Pfam" id="PF00586"/>
    </source>
</evidence>
<evidence type="ECO:0000313" key="13">
    <source>
        <dbReference type="Proteomes" id="UP000516093"/>
    </source>
</evidence>
<evidence type="ECO:0000256" key="3">
    <source>
        <dbReference type="ARBA" id="ARBA00022723"/>
    </source>
</evidence>
<dbReference type="GO" id="GO:0005737">
    <property type="term" value="C:cytoplasm"/>
    <property type="evidence" value="ECO:0007669"/>
    <property type="project" value="UniProtKB-SubCell"/>
</dbReference>
<evidence type="ECO:0000256" key="5">
    <source>
        <dbReference type="ARBA" id="ARBA00022755"/>
    </source>
</evidence>
<keyword evidence="3 8" id="KW-0479">Metal-binding</keyword>
<dbReference type="GO" id="GO:0005524">
    <property type="term" value="F:ATP binding"/>
    <property type="evidence" value="ECO:0007669"/>
    <property type="project" value="UniProtKB-UniRule"/>
</dbReference>
<dbReference type="KEGG" id="hqi:H9L05_09070"/>
<comment type="pathway">
    <text evidence="8">Purine metabolism; IMP biosynthesis via de novo pathway; 5-amino-1-(5-phospho-D-ribosyl)imidazole from N(2)-formyl-N(1)-(5-phospho-D-ribosyl)glycinamide: step 1/2.</text>
</comment>
<evidence type="ECO:0000256" key="7">
    <source>
        <dbReference type="ARBA" id="ARBA00022842"/>
    </source>
</evidence>
<keyword evidence="1 8" id="KW-0963">Cytoplasm</keyword>
<accession>A0A7H0GZF5</accession>
<dbReference type="InterPro" id="IPR041609">
    <property type="entry name" value="PurL_linker"/>
</dbReference>
<evidence type="ECO:0000256" key="2">
    <source>
        <dbReference type="ARBA" id="ARBA00022598"/>
    </source>
</evidence>
<feature type="binding site" evidence="8">
    <location>
        <position position="320"/>
    </location>
    <ligand>
        <name>Mg(2+)</name>
        <dbReference type="ChEBI" id="CHEBI:18420"/>
        <label>1</label>
    </ligand>
</feature>
<evidence type="ECO:0000313" key="12">
    <source>
        <dbReference type="EMBL" id="QNP53671.1"/>
    </source>
</evidence>
<comment type="function">
    <text evidence="8">Part of the phosphoribosylformylglycinamidine synthase complex involved in the purines biosynthetic pathway. Catalyzes the ATP-dependent conversion of formylglycinamide ribonucleotide (FGAR) and glutamine to yield formylglycinamidine ribonucleotide (FGAM) and glutamate. The FGAM synthase complex is composed of three subunits. PurQ produces an ammonia molecule by converting glutamine to glutamate. PurL transfers the ammonia molecule to FGAR to form FGAM in an ATP-dependent manner. PurS interacts with PurQ and PurL and is thought to assist in the transfer of the ammonia molecule from PurQ to PurL.</text>
</comment>
<feature type="binding site" evidence="8">
    <location>
        <position position="780"/>
    </location>
    <ligand>
        <name>ATP</name>
        <dbReference type="ChEBI" id="CHEBI:30616"/>
    </ligand>
</feature>
<dbReference type="InterPro" id="IPR010074">
    <property type="entry name" value="PRibForGlyAmidine_synth_PurL"/>
</dbReference>
<feature type="domain" description="PurM-like N-terminal" evidence="9">
    <location>
        <begin position="302"/>
        <end position="422"/>
    </location>
</feature>
<feature type="binding site" evidence="8">
    <location>
        <position position="343"/>
    </location>
    <ligand>
        <name>substrate</name>
    </ligand>
</feature>
<feature type="binding site" evidence="8">
    <location>
        <position position="318"/>
    </location>
    <ligand>
        <name>ATP</name>
        <dbReference type="ChEBI" id="CHEBI:30616"/>
    </ligand>
</feature>
<feature type="domain" description="PurM-like C-terminal" evidence="10">
    <location>
        <begin position="867"/>
        <end position="1000"/>
    </location>
</feature>
<dbReference type="GO" id="GO:0006189">
    <property type="term" value="P:'de novo' IMP biosynthetic process"/>
    <property type="evidence" value="ECO:0007669"/>
    <property type="project" value="UniProtKB-UniRule"/>
</dbReference>
<keyword evidence="4 8" id="KW-0547">Nucleotide-binding</keyword>
<dbReference type="SUPFAM" id="SSF109736">
    <property type="entry name" value="FGAM synthase PurL, linker domain"/>
    <property type="match status" value="1"/>
</dbReference>
<keyword evidence="7 8" id="KW-0460">Magnesium</keyword>
<reference evidence="12 13" key="1">
    <citation type="submission" date="2020-08" db="EMBL/GenBank/DDBJ databases">
        <title>Genome sequence of Hymenobacter qilianensis JCM 19763T.</title>
        <authorList>
            <person name="Hyun D.-W."/>
            <person name="Bae J.-W."/>
        </authorList>
    </citation>
    <scope>NUCLEOTIDE SEQUENCE [LARGE SCALE GENOMIC DNA]</scope>
    <source>
        <strain evidence="12 13">JCM 19763</strain>
    </source>
</reference>
<dbReference type="SUPFAM" id="SSF55326">
    <property type="entry name" value="PurM N-terminal domain-like"/>
    <property type="match status" value="2"/>
</dbReference>
<gene>
    <name evidence="8" type="primary">purL</name>
    <name evidence="12" type="ORF">H9L05_09070</name>
</gene>
<evidence type="ECO:0000259" key="10">
    <source>
        <dbReference type="Pfam" id="PF02769"/>
    </source>
</evidence>
<feature type="binding site" evidence="8">
    <location>
        <position position="825"/>
    </location>
    <ligand>
        <name>ATP</name>
        <dbReference type="ChEBI" id="CHEBI:30616"/>
    </ligand>
</feature>
<evidence type="ECO:0000256" key="4">
    <source>
        <dbReference type="ARBA" id="ARBA00022741"/>
    </source>
</evidence>
<dbReference type="Gene3D" id="3.90.650.10">
    <property type="entry name" value="PurM-like C-terminal domain"/>
    <property type="match status" value="2"/>
</dbReference>
<protein>
    <recommendedName>
        <fullName evidence="8">Phosphoribosylformylglycinamidine synthase subunit PurL</fullName>
        <shortName evidence="8">FGAM synthase</shortName>
        <ecNumber evidence="8">6.3.5.3</ecNumber>
    </recommendedName>
    <alternativeName>
        <fullName evidence="8">Formylglycinamide ribonucleotide amidotransferase subunit II</fullName>
        <shortName evidence="8">FGAR amidotransferase II</shortName>
        <shortName evidence="8">FGAR-AT II</shortName>
    </alternativeName>
    <alternativeName>
        <fullName evidence="8">Glutamine amidotransferase PurL</fullName>
    </alternativeName>
    <alternativeName>
        <fullName evidence="8">Phosphoribosylformylglycinamidine synthase subunit II</fullName>
    </alternativeName>
</protein>
<name>A0A7H0GZF5_9BACT</name>
<dbReference type="EC" id="6.3.5.3" evidence="8"/>
<comment type="caution">
    <text evidence="8">Lacks conserved residue(s) required for the propagation of feature annotation.</text>
</comment>
<dbReference type="SUPFAM" id="SSF56042">
    <property type="entry name" value="PurM C-terminal domain-like"/>
    <property type="match status" value="2"/>
</dbReference>
<dbReference type="InterPro" id="IPR016188">
    <property type="entry name" value="PurM-like_N"/>
</dbReference>